<dbReference type="PROSITE" id="PS50111">
    <property type="entry name" value="CHEMOTAXIS_TRANSDUC_2"/>
    <property type="match status" value="1"/>
</dbReference>
<dbReference type="InterPro" id="IPR051310">
    <property type="entry name" value="MCP_chemotaxis"/>
</dbReference>
<dbReference type="InterPro" id="IPR033479">
    <property type="entry name" value="dCache_1"/>
</dbReference>
<feature type="transmembrane region" description="Helical" evidence="9">
    <location>
        <begin position="327"/>
        <end position="348"/>
    </location>
</feature>
<evidence type="ECO:0000256" key="3">
    <source>
        <dbReference type="ARBA" id="ARBA00022500"/>
    </source>
</evidence>
<dbReference type="Gene3D" id="3.30.450.20">
    <property type="entry name" value="PAS domain"/>
    <property type="match status" value="1"/>
</dbReference>
<evidence type="ECO:0000256" key="7">
    <source>
        <dbReference type="ARBA" id="ARBA00029447"/>
    </source>
</evidence>
<comment type="similarity">
    <text evidence="7">Belongs to the methyl-accepting chemotaxis (MCP) protein family.</text>
</comment>
<evidence type="ECO:0000313" key="13">
    <source>
        <dbReference type="Proteomes" id="UP000273083"/>
    </source>
</evidence>
<keyword evidence="3" id="KW-0145">Chemotaxis</keyword>
<dbReference type="CDD" id="cd11386">
    <property type="entry name" value="MCP_signal"/>
    <property type="match status" value="1"/>
</dbReference>
<dbReference type="PROSITE" id="PS50885">
    <property type="entry name" value="HAMP"/>
    <property type="match status" value="1"/>
</dbReference>
<keyword evidence="6 9" id="KW-0472">Membrane</keyword>
<dbReference type="Gene3D" id="6.10.340.10">
    <property type="match status" value="1"/>
</dbReference>
<dbReference type="PANTHER" id="PTHR43531:SF11">
    <property type="entry name" value="METHYL-ACCEPTING CHEMOTAXIS PROTEIN 3"/>
    <property type="match status" value="1"/>
</dbReference>
<dbReference type="PANTHER" id="PTHR43531">
    <property type="entry name" value="PROTEIN ICFG"/>
    <property type="match status" value="1"/>
</dbReference>
<dbReference type="Proteomes" id="UP000273083">
    <property type="component" value="Unassembled WGS sequence"/>
</dbReference>
<evidence type="ECO:0000256" key="8">
    <source>
        <dbReference type="PROSITE-ProRule" id="PRU00284"/>
    </source>
</evidence>
<name>A0A3N1XGR6_9FIRM</name>
<dbReference type="SUPFAM" id="SSF58104">
    <property type="entry name" value="Methyl-accepting chemotaxis protein (MCP) signaling domain"/>
    <property type="match status" value="1"/>
</dbReference>
<dbReference type="GO" id="GO:0006935">
    <property type="term" value="P:chemotaxis"/>
    <property type="evidence" value="ECO:0007669"/>
    <property type="project" value="UniProtKB-KW"/>
</dbReference>
<dbReference type="OrthoDB" id="9814363at2"/>
<dbReference type="GO" id="GO:0004888">
    <property type="term" value="F:transmembrane signaling receptor activity"/>
    <property type="evidence" value="ECO:0007669"/>
    <property type="project" value="InterPro"/>
</dbReference>
<evidence type="ECO:0000256" key="9">
    <source>
        <dbReference type="SAM" id="Phobius"/>
    </source>
</evidence>
<dbReference type="Pfam" id="PF00015">
    <property type="entry name" value="MCPsignal"/>
    <property type="match status" value="1"/>
</dbReference>
<evidence type="ECO:0000313" key="12">
    <source>
        <dbReference type="EMBL" id="ROR25308.1"/>
    </source>
</evidence>
<dbReference type="Gene3D" id="1.10.287.950">
    <property type="entry name" value="Methyl-accepting chemotaxis protein"/>
    <property type="match status" value="1"/>
</dbReference>
<evidence type="ECO:0000259" key="10">
    <source>
        <dbReference type="PROSITE" id="PS50111"/>
    </source>
</evidence>
<dbReference type="AlphaFoldDB" id="A0A3N1XGR6"/>
<dbReference type="InterPro" id="IPR004089">
    <property type="entry name" value="MCPsignal_dom"/>
</dbReference>
<dbReference type="EMBL" id="RJVG01000011">
    <property type="protein sequence ID" value="ROR25308.1"/>
    <property type="molecule type" value="Genomic_DNA"/>
</dbReference>
<dbReference type="GO" id="GO:0007165">
    <property type="term" value="P:signal transduction"/>
    <property type="evidence" value="ECO:0007669"/>
    <property type="project" value="UniProtKB-KW"/>
</dbReference>
<comment type="subcellular location">
    <subcellularLocation>
        <location evidence="1">Cell membrane</location>
        <topology evidence="1">Multi-pass membrane protein</topology>
    </subcellularLocation>
</comment>
<feature type="domain" description="Methyl-accepting transducer" evidence="10">
    <location>
        <begin position="457"/>
        <end position="686"/>
    </location>
</feature>
<evidence type="ECO:0000256" key="4">
    <source>
        <dbReference type="ARBA" id="ARBA00022692"/>
    </source>
</evidence>
<evidence type="ECO:0000256" key="6">
    <source>
        <dbReference type="ARBA" id="ARBA00023136"/>
    </source>
</evidence>
<feature type="transmembrane region" description="Helical" evidence="9">
    <location>
        <begin position="61"/>
        <end position="81"/>
    </location>
</feature>
<dbReference type="InterPro" id="IPR004090">
    <property type="entry name" value="Chemotax_Me-accpt_rcpt"/>
</dbReference>
<feature type="domain" description="HAMP" evidence="11">
    <location>
        <begin position="354"/>
        <end position="407"/>
    </location>
</feature>
<keyword evidence="13" id="KW-1185">Reference proteome</keyword>
<keyword evidence="5 9" id="KW-1133">Transmembrane helix</keyword>
<evidence type="ECO:0000256" key="1">
    <source>
        <dbReference type="ARBA" id="ARBA00004651"/>
    </source>
</evidence>
<dbReference type="Pfam" id="PF02743">
    <property type="entry name" value="dCache_1"/>
    <property type="match status" value="1"/>
</dbReference>
<proteinExistence type="inferred from homology"/>
<dbReference type="InterPro" id="IPR003660">
    <property type="entry name" value="HAMP_dom"/>
</dbReference>
<organism evidence="12 13">
    <name type="scientific">Mobilisporobacter senegalensis</name>
    <dbReference type="NCBI Taxonomy" id="1329262"/>
    <lineage>
        <taxon>Bacteria</taxon>
        <taxon>Bacillati</taxon>
        <taxon>Bacillota</taxon>
        <taxon>Clostridia</taxon>
        <taxon>Lachnospirales</taxon>
        <taxon>Lachnospiraceae</taxon>
        <taxon>Mobilisporobacter</taxon>
    </lineage>
</organism>
<gene>
    <name evidence="12" type="ORF">EDD66_11170</name>
</gene>
<protein>
    <submittedName>
        <fullName evidence="12">Methyl-accepting chemotaxis protein</fullName>
    </submittedName>
</protein>
<dbReference type="RefSeq" id="WP_123610448.1">
    <property type="nucleotide sequence ID" value="NZ_RJVG01000011.1"/>
</dbReference>
<reference evidence="12 13" key="1">
    <citation type="submission" date="2018-11" db="EMBL/GenBank/DDBJ databases">
        <title>Genomic Encyclopedia of Type Strains, Phase IV (KMG-IV): sequencing the most valuable type-strain genomes for metagenomic binning, comparative biology and taxonomic classification.</title>
        <authorList>
            <person name="Goeker M."/>
        </authorList>
    </citation>
    <scope>NUCLEOTIDE SEQUENCE [LARGE SCALE GENOMIC DNA]</scope>
    <source>
        <strain evidence="12 13">DSM 26537</strain>
    </source>
</reference>
<keyword evidence="2" id="KW-1003">Cell membrane</keyword>
<sequence length="705" mass="76450">MIKIKMKRNDKTLRNKKEIKKNNKGIKKNSDKNNKKVFLKLPKIFKSKSDNTIQHKISNTILMIVLILTIIVGGSAVVLNYTSSMGVLNESMKETVRLSSALVSAQLEEYFRIAEELGKNTSLSKESIATSQKKFLLESKTIQYKFISIDFIDASGMSIAQEKNLGDQLYYKAAMKGKAYISDPVLDEESGEPRFIISAPVWEGGVIDSEVVGVLAITPSSTFLNEIISSIHIGDTGAAYLLDRYGTTIADQDYSKVGKFNAIKEAESDSSYSSLAKINGAMIELKTGFDTYRVDHSSKIIAYSPVENTNGWSIGVYADKNEFMTEFYLSLVITILFAVVFISLANIFGKKIGAQISLPIEKAVKRLELLSGGDLNTPVPEPLVEDETALLLNSMKITIERLKNIIQSISGSLGELAEGNLCIILGDEYIGDFAPLGTSIGKITDSFNESLLKIKENAAQVADGSGQIARSAESLAEGASDQASTVEELTATITDIAEKVKNNASGTQIANEKSLSVGMHVETSNQQMKNLMQAINLISDSSNQIVNIIKTIEEIAEQTNLLSLNAAIEAARAGDAGKGFAVVADEVRNLASKSSEAAKDTARLIQNSLEAVENGTQIADKTADSLKEIVISTKEMQNVIEGIAKASEEQATALEQVTYAVNQISEVIENNSAVAQESSAASEELTSQAQLLNELAEQFRTRVKH</sequence>
<evidence type="ECO:0000256" key="2">
    <source>
        <dbReference type="ARBA" id="ARBA00022475"/>
    </source>
</evidence>
<evidence type="ECO:0000256" key="5">
    <source>
        <dbReference type="ARBA" id="ARBA00022989"/>
    </source>
</evidence>
<keyword evidence="4 9" id="KW-0812">Transmembrane</keyword>
<dbReference type="GO" id="GO:0005886">
    <property type="term" value="C:plasma membrane"/>
    <property type="evidence" value="ECO:0007669"/>
    <property type="project" value="UniProtKB-SubCell"/>
</dbReference>
<comment type="caution">
    <text evidence="12">The sequence shown here is derived from an EMBL/GenBank/DDBJ whole genome shotgun (WGS) entry which is preliminary data.</text>
</comment>
<evidence type="ECO:0000259" key="11">
    <source>
        <dbReference type="PROSITE" id="PS50885"/>
    </source>
</evidence>
<keyword evidence="8" id="KW-0807">Transducer</keyword>
<dbReference type="SMART" id="SM00283">
    <property type="entry name" value="MA"/>
    <property type="match status" value="1"/>
</dbReference>
<dbReference type="PRINTS" id="PR00260">
    <property type="entry name" value="CHEMTRNSDUCR"/>
</dbReference>
<dbReference type="CDD" id="cd12912">
    <property type="entry name" value="PDC2_MCP_like"/>
    <property type="match status" value="1"/>
</dbReference>
<accession>A0A3N1XGR6</accession>